<dbReference type="InterPro" id="IPR029068">
    <property type="entry name" value="Glyas_Bleomycin-R_OHBP_Dase"/>
</dbReference>
<evidence type="ECO:0000313" key="2">
    <source>
        <dbReference type="EMBL" id="WXB75292.1"/>
    </source>
</evidence>
<dbReference type="Gene3D" id="3.30.720.110">
    <property type="match status" value="1"/>
</dbReference>
<accession>A0ABZ2ME25</accession>
<organism evidence="2 3">
    <name type="scientific">Janibacter alittae</name>
    <dbReference type="NCBI Taxonomy" id="3115209"/>
    <lineage>
        <taxon>Bacteria</taxon>
        <taxon>Bacillati</taxon>
        <taxon>Actinomycetota</taxon>
        <taxon>Actinomycetes</taxon>
        <taxon>Micrococcales</taxon>
        <taxon>Intrasporangiaceae</taxon>
        <taxon>Janibacter</taxon>
    </lineage>
</organism>
<dbReference type="Pfam" id="PF00903">
    <property type="entry name" value="Glyoxalase"/>
    <property type="match status" value="1"/>
</dbReference>
<dbReference type="InterPro" id="IPR037523">
    <property type="entry name" value="VOC_core"/>
</dbReference>
<evidence type="ECO:0000259" key="1">
    <source>
        <dbReference type="PROSITE" id="PS51819"/>
    </source>
</evidence>
<dbReference type="PROSITE" id="PS51819">
    <property type="entry name" value="VOC"/>
    <property type="match status" value="1"/>
</dbReference>
<protein>
    <submittedName>
        <fullName evidence="2">VOC family protein</fullName>
    </submittedName>
</protein>
<keyword evidence="3" id="KW-1185">Reference proteome</keyword>
<dbReference type="Proteomes" id="UP001382727">
    <property type="component" value="Chromosome"/>
</dbReference>
<dbReference type="Gene3D" id="3.30.720.120">
    <property type="match status" value="1"/>
</dbReference>
<reference evidence="2 3" key="1">
    <citation type="submission" date="2024-02" db="EMBL/GenBank/DDBJ databases">
        <title>Janibacter sp. nov., isolated from gut of marine sandworm.</title>
        <authorList>
            <person name="Kim B."/>
            <person name="Jun M.O."/>
            <person name="Shin N.-R."/>
        </authorList>
    </citation>
    <scope>NUCLEOTIDE SEQUENCE [LARGE SCALE GENOMIC DNA]</scope>
    <source>
        <strain evidence="2 3">A1S7</strain>
    </source>
</reference>
<dbReference type="EMBL" id="CP144913">
    <property type="protein sequence ID" value="WXB75292.1"/>
    <property type="molecule type" value="Genomic_DNA"/>
</dbReference>
<feature type="domain" description="VOC" evidence="1">
    <location>
        <begin position="8"/>
        <end position="130"/>
    </location>
</feature>
<name>A0ABZ2ME25_9MICO</name>
<sequence>MDSNDTARTDHNIWPGLTARDPAALRDWLVGLGFTEGIVVEDGGIVQHSEVLWPEGGRVMISSARPDDPHFTTPVGGAMLYVVTDDPGGVHSRAEAAGATFTRPLEDADYGSRGFSILDPEGNSWSFGTYAG</sequence>
<proteinExistence type="predicted"/>
<gene>
    <name evidence="2" type="ORF">V1351_10020</name>
</gene>
<evidence type="ECO:0000313" key="3">
    <source>
        <dbReference type="Proteomes" id="UP001382727"/>
    </source>
</evidence>
<dbReference type="InterPro" id="IPR004360">
    <property type="entry name" value="Glyas_Fos-R_dOase_dom"/>
</dbReference>
<dbReference type="SUPFAM" id="SSF54593">
    <property type="entry name" value="Glyoxalase/Bleomycin resistance protein/Dihydroxybiphenyl dioxygenase"/>
    <property type="match status" value="1"/>
</dbReference>
<dbReference type="RefSeq" id="WP_338748004.1">
    <property type="nucleotide sequence ID" value="NZ_CP144913.1"/>
</dbReference>